<feature type="non-terminal residue" evidence="1">
    <location>
        <position position="208"/>
    </location>
</feature>
<sequence>MWAVKSLEGERPQLGTNLFTDVRAAKAKLLSANSSAAQLRSFADPRAAAAWLLGTSPLSLQQKQKQKEAHDVIDIWRSPLFEAGPDKGDPLAVIVEGSVSYVGGYEAWFEGEKTMASTLKLPRPTADRAALYGCYEALRKCVIDHKTGSPGGRQVMLCTDSPVVYAAVTGKPMSERGEMPSNCTVLARRLRELCEELPVTLLLATSFA</sequence>
<reference evidence="1 2" key="1">
    <citation type="journal article" date="2013" name="Genome Biol.">
        <title>Genome of Acanthamoeba castellanii highlights extensive lateral gene transfer and early evolution of tyrosine kinase signaling.</title>
        <authorList>
            <person name="Clarke M."/>
            <person name="Lohan A.J."/>
            <person name="Liu B."/>
            <person name="Lagkouvardos I."/>
            <person name="Roy S."/>
            <person name="Zafar N."/>
            <person name="Bertelli C."/>
            <person name="Schilde C."/>
            <person name="Kianianmomeni A."/>
            <person name="Burglin T.R."/>
            <person name="Frech C."/>
            <person name="Turcotte B."/>
            <person name="Kopec K.O."/>
            <person name="Synnott J.M."/>
            <person name="Choo C."/>
            <person name="Paponov I."/>
            <person name="Finkler A."/>
            <person name="Soon Heng Tan C."/>
            <person name="Hutchins A.P."/>
            <person name="Weinmeier T."/>
            <person name="Rattei T."/>
            <person name="Chu J.S."/>
            <person name="Gimenez G."/>
            <person name="Irimia M."/>
            <person name="Rigden D.J."/>
            <person name="Fitzpatrick D.A."/>
            <person name="Lorenzo-Morales J."/>
            <person name="Bateman A."/>
            <person name="Chiu C.H."/>
            <person name="Tang P."/>
            <person name="Hegemann P."/>
            <person name="Fromm H."/>
            <person name="Raoult D."/>
            <person name="Greub G."/>
            <person name="Miranda-Saavedra D."/>
            <person name="Chen N."/>
            <person name="Nash P."/>
            <person name="Ginger M.L."/>
            <person name="Horn M."/>
            <person name="Schaap P."/>
            <person name="Caler L."/>
            <person name="Loftus B."/>
        </authorList>
    </citation>
    <scope>NUCLEOTIDE SEQUENCE [LARGE SCALE GENOMIC DNA]</scope>
    <source>
        <strain evidence="1 2">Neff</strain>
    </source>
</reference>
<keyword evidence="2" id="KW-1185">Reference proteome</keyword>
<gene>
    <name evidence="1" type="ORF">ACA1_335680</name>
</gene>
<dbReference type="InterPro" id="IPR012337">
    <property type="entry name" value="RNaseH-like_sf"/>
</dbReference>
<evidence type="ECO:0000313" key="1">
    <source>
        <dbReference type="EMBL" id="ELR23831.1"/>
    </source>
</evidence>
<dbReference type="SUPFAM" id="SSF53098">
    <property type="entry name" value="Ribonuclease H-like"/>
    <property type="match status" value="1"/>
</dbReference>
<dbReference type="RefSeq" id="XP_004353359.1">
    <property type="nucleotide sequence ID" value="XM_004353307.1"/>
</dbReference>
<proteinExistence type="predicted"/>
<protein>
    <submittedName>
        <fullName evidence="1">Uncharacterized protein</fullName>
    </submittedName>
</protein>
<dbReference type="Proteomes" id="UP000011083">
    <property type="component" value="Unassembled WGS sequence"/>
</dbReference>
<dbReference type="VEuPathDB" id="AmoebaDB:ACA1_335680"/>
<dbReference type="KEGG" id="acan:ACA1_335680"/>
<dbReference type="AlphaFoldDB" id="L8HHA1"/>
<dbReference type="EMBL" id="KB007845">
    <property type="protein sequence ID" value="ELR23831.1"/>
    <property type="molecule type" value="Genomic_DNA"/>
</dbReference>
<name>L8HHA1_ACACF</name>
<organism evidence="1 2">
    <name type="scientific">Acanthamoeba castellanii (strain ATCC 30010 / Neff)</name>
    <dbReference type="NCBI Taxonomy" id="1257118"/>
    <lineage>
        <taxon>Eukaryota</taxon>
        <taxon>Amoebozoa</taxon>
        <taxon>Discosea</taxon>
        <taxon>Longamoebia</taxon>
        <taxon>Centramoebida</taxon>
        <taxon>Acanthamoebidae</taxon>
        <taxon>Acanthamoeba</taxon>
    </lineage>
</organism>
<evidence type="ECO:0000313" key="2">
    <source>
        <dbReference type="Proteomes" id="UP000011083"/>
    </source>
</evidence>
<accession>L8HHA1</accession>
<dbReference type="GeneID" id="14924824"/>